<dbReference type="GO" id="GO:0015031">
    <property type="term" value="P:protein transport"/>
    <property type="evidence" value="ECO:0007669"/>
    <property type="project" value="InterPro"/>
</dbReference>
<keyword evidence="6 9" id="KW-0812">Transmembrane</keyword>
<dbReference type="SUPFAM" id="SSF111369">
    <property type="entry name" value="HlyD-like secretion proteins"/>
    <property type="match status" value="1"/>
</dbReference>
<evidence type="ECO:0000259" key="11">
    <source>
        <dbReference type="Pfam" id="PF25994"/>
    </source>
</evidence>
<feature type="coiled-coil region" evidence="10">
    <location>
        <begin position="100"/>
        <end position="127"/>
    </location>
</feature>
<dbReference type="PANTHER" id="PTHR30386:SF17">
    <property type="entry name" value="ALKALINE PROTEASE SECRETION PROTEIN APRE"/>
    <property type="match status" value="1"/>
</dbReference>
<dbReference type="Pfam" id="PF26002">
    <property type="entry name" value="Beta-barrel_AprE"/>
    <property type="match status" value="1"/>
</dbReference>
<evidence type="ECO:0000256" key="5">
    <source>
        <dbReference type="ARBA" id="ARBA00022519"/>
    </source>
</evidence>
<dbReference type="STRING" id="144026.SAMN04488568_101243"/>
<evidence type="ECO:0000256" key="2">
    <source>
        <dbReference type="ARBA" id="ARBA00009477"/>
    </source>
</evidence>
<feature type="domain" description="AprE-like beta-barrel" evidence="12">
    <location>
        <begin position="328"/>
        <end position="412"/>
    </location>
</feature>
<accession>A0A1G9LWV8</accession>
<dbReference type="OrthoDB" id="9810980at2"/>
<dbReference type="PANTHER" id="PTHR30386">
    <property type="entry name" value="MEMBRANE FUSION SUBUNIT OF EMRAB-TOLC MULTIDRUG EFFLUX PUMP"/>
    <property type="match status" value="1"/>
</dbReference>
<evidence type="ECO:0000256" key="8">
    <source>
        <dbReference type="ARBA" id="ARBA00023136"/>
    </source>
</evidence>
<evidence type="ECO:0000313" key="13">
    <source>
        <dbReference type="EMBL" id="SDL66530.1"/>
    </source>
</evidence>
<dbReference type="NCBIfam" id="TIGR01843">
    <property type="entry name" value="type_I_hlyD"/>
    <property type="match status" value="1"/>
</dbReference>
<evidence type="ECO:0000256" key="3">
    <source>
        <dbReference type="ARBA" id="ARBA00022448"/>
    </source>
</evidence>
<keyword evidence="3 9" id="KW-0813">Transport</keyword>
<evidence type="ECO:0000256" key="7">
    <source>
        <dbReference type="ARBA" id="ARBA00022989"/>
    </source>
</evidence>
<dbReference type="Proteomes" id="UP000199759">
    <property type="component" value="Unassembled WGS sequence"/>
</dbReference>
<protein>
    <recommendedName>
        <fullName evidence="9">Membrane fusion protein (MFP) family protein</fullName>
    </recommendedName>
</protein>
<comment type="similarity">
    <text evidence="2 9">Belongs to the membrane fusion protein (MFP) (TC 8.A.1) family.</text>
</comment>
<organism evidence="13 14">
    <name type="scientific">Maricaulis salignorans</name>
    <dbReference type="NCBI Taxonomy" id="144026"/>
    <lineage>
        <taxon>Bacteria</taxon>
        <taxon>Pseudomonadati</taxon>
        <taxon>Pseudomonadota</taxon>
        <taxon>Alphaproteobacteria</taxon>
        <taxon>Maricaulales</taxon>
        <taxon>Maricaulaceae</taxon>
        <taxon>Maricaulis</taxon>
    </lineage>
</organism>
<evidence type="ECO:0000313" key="14">
    <source>
        <dbReference type="Proteomes" id="UP000199759"/>
    </source>
</evidence>
<dbReference type="InterPro" id="IPR058982">
    <property type="entry name" value="Beta-barrel_AprE"/>
</dbReference>
<evidence type="ECO:0000256" key="1">
    <source>
        <dbReference type="ARBA" id="ARBA00004377"/>
    </source>
</evidence>
<evidence type="ECO:0000256" key="10">
    <source>
        <dbReference type="SAM" id="Coils"/>
    </source>
</evidence>
<evidence type="ECO:0000256" key="6">
    <source>
        <dbReference type="ARBA" id="ARBA00022692"/>
    </source>
</evidence>
<reference evidence="13 14" key="1">
    <citation type="submission" date="2016-10" db="EMBL/GenBank/DDBJ databases">
        <authorList>
            <person name="de Groot N.N."/>
        </authorList>
    </citation>
    <scope>NUCLEOTIDE SEQUENCE [LARGE SCALE GENOMIC DNA]</scope>
    <source>
        <strain evidence="13 14">DSM 16077</strain>
    </source>
</reference>
<proteinExistence type="inferred from homology"/>
<dbReference type="GO" id="GO:0005886">
    <property type="term" value="C:plasma membrane"/>
    <property type="evidence" value="ECO:0007669"/>
    <property type="project" value="UniProtKB-SubCell"/>
</dbReference>
<dbReference type="Gene3D" id="2.40.30.170">
    <property type="match status" value="1"/>
</dbReference>
<evidence type="ECO:0000259" key="12">
    <source>
        <dbReference type="Pfam" id="PF26002"/>
    </source>
</evidence>
<keyword evidence="7 9" id="KW-1133">Transmembrane helix</keyword>
<dbReference type="PRINTS" id="PR01490">
    <property type="entry name" value="RTXTOXIND"/>
</dbReference>
<name>A0A1G9LWV8_9PROT</name>
<dbReference type="InterPro" id="IPR050739">
    <property type="entry name" value="MFP"/>
</dbReference>
<comment type="subcellular location">
    <subcellularLocation>
        <location evidence="1 9">Cell inner membrane</location>
        <topology evidence="1 9">Single-pass membrane protein</topology>
    </subcellularLocation>
</comment>
<keyword evidence="5 9" id="KW-0997">Cell inner membrane</keyword>
<feature type="transmembrane region" description="Helical" evidence="9">
    <location>
        <begin position="23"/>
        <end position="41"/>
    </location>
</feature>
<dbReference type="RefSeq" id="WP_091765513.1">
    <property type="nucleotide sequence ID" value="NZ_FNHG01000001.1"/>
</dbReference>
<keyword evidence="14" id="KW-1185">Reference proteome</keyword>
<dbReference type="EMBL" id="FNHG01000001">
    <property type="protein sequence ID" value="SDL66530.1"/>
    <property type="molecule type" value="Genomic_DNA"/>
</dbReference>
<dbReference type="Gene3D" id="2.40.50.100">
    <property type="match status" value="1"/>
</dbReference>
<keyword evidence="10" id="KW-0175">Coiled coil</keyword>
<keyword evidence="4 9" id="KW-1003">Cell membrane</keyword>
<dbReference type="InterPro" id="IPR058781">
    <property type="entry name" value="HH_AprE-like"/>
</dbReference>
<keyword evidence="8 9" id="KW-0472">Membrane</keyword>
<dbReference type="InterPro" id="IPR010129">
    <property type="entry name" value="T1SS_HlyD"/>
</dbReference>
<evidence type="ECO:0000256" key="9">
    <source>
        <dbReference type="RuleBase" id="RU365093"/>
    </source>
</evidence>
<feature type="domain" description="AprE-like long alpha-helical hairpin" evidence="11">
    <location>
        <begin position="97"/>
        <end position="285"/>
    </location>
</feature>
<sequence>MADATSANSGAGGDPRIQNANRLGYTIIILVFGGLIGWSVFAPISSAVIAAGEVRGQTEVQSIQHLEGGIISEILVSEGDRVEEGQILIRLDDTGPRAEMAQIESRLTELTARRARLAAEREGLEDIDFDRYFRSMTTSDDTEDIIAAQRTVFMTRRETRETEIEVMRNRIGQYHDRIAGLQAQYDSETRQLALIEEELVGLRSLYERGLTPRTRVLALEREGEALRGSRGSRIAEIAGTQSAIGQTEVEIAQLYNAFIEEVASNEADVGAQIAELRERRVAVADALERTEVASPSSGYVLGLDVHTLGGVVRPGFPLMQVSPANQPMVISARIPPTEIDRIAPGAEARIRFSTFQGRQTPEWPGSVLTISADRLVEPETGISYYLALIAMEGEGPDIEIVPGMPVEVFITSGSQSAIEYLLRPMTDRLARAFREE</sequence>
<evidence type="ECO:0000256" key="4">
    <source>
        <dbReference type="ARBA" id="ARBA00022475"/>
    </source>
</evidence>
<dbReference type="Pfam" id="PF25994">
    <property type="entry name" value="HH_AprE"/>
    <property type="match status" value="1"/>
</dbReference>
<dbReference type="AlphaFoldDB" id="A0A1G9LWV8"/>
<gene>
    <name evidence="13" type="ORF">SAMN04488568_101243</name>
</gene>